<sequence length="191" mass="22294">MTCASFTYRKCFSPRDTPMPAPGKYYLVDSAYRMVPGFLLPYRTTPADEINSVARFTRMGKERSTTRGTAKGRSCVMDPEEMLPKFMDENWEISLHINEPIYHDEELQFYANLRSTNNKDFVSRVNHVELELDKYIIIDIFNCQVRVEEDHETTDGFFSYDKFPTKKHGFDLEDLCTIISERTMKGPKILT</sequence>
<comment type="caution">
    <text evidence="1">The sequence shown here is derived from an EMBL/GenBank/DDBJ whole genome shotgun (WGS) entry which is preliminary data.</text>
</comment>
<proteinExistence type="predicted"/>
<evidence type="ECO:0000313" key="2">
    <source>
        <dbReference type="Proteomes" id="UP001630127"/>
    </source>
</evidence>
<protein>
    <recommendedName>
        <fullName evidence="3">DDE Tnp4 domain-containing protein</fullName>
    </recommendedName>
</protein>
<evidence type="ECO:0000313" key="1">
    <source>
        <dbReference type="EMBL" id="KAL3513403.1"/>
    </source>
</evidence>
<dbReference type="Proteomes" id="UP001630127">
    <property type="component" value="Unassembled WGS sequence"/>
</dbReference>
<accession>A0ABD2Z1L1</accession>
<name>A0ABD2Z1L1_9GENT</name>
<gene>
    <name evidence="1" type="ORF">ACH5RR_026120</name>
</gene>
<dbReference type="AlphaFoldDB" id="A0ABD2Z1L1"/>
<evidence type="ECO:0008006" key="3">
    <source>
        <dbReference type="Google" id="ProtNLM"/>
    </source>
</evidence>
<reference evidence="1 2" key="1">
    <citation type="submission" date="2024-11" db="EMBL/GenBank/DDBJ databases">
        <title>A near-complete genome assembly of Cinchona calisaya.</title>
        <authorList>
            <person name="Lian D.C."/>
            <person name="Zhao X.W."/>
            <person name="Wei L."/>
        </authorList>
    </citation>
    <scope>NUCLEOTIDE SEQUENCE [LARGE SCALE GENOMIC DNA]</scope>
    <source>
        <tissue evidence="1">Nenye</tissue>
    </source>
</reference>
<dbReference type="EMBL" id="JBJUIK010000011">
    <property type="protein sequence ID" value="KAL3513403.1"/>
    <property type="molecule type" value="Genomic_DNA"/>
</dbReference>
<keyword evidence="2" id="KW-1185">Reference proteome</keyword>
<organism evidence="1 2">
    <name type="scientific">Cinchona calisaya</name>
    <dbReference type="NCBI Taxonomy" id="153742"/>
    <lineage>
        <taxon>Eukaryota</taxon>
        <taxon>Viridiplantae</taxon>
        <taxon>Streptophyta</taxon>
        <taxon>Embryophyta</taxon>
        <taxon>Tracheophyta</taxon>
        <taxon>Spermatophyta</taxon>
        <taxon>Magnoliopsida</taxon>
        <taxon>eudicotyledons</taxon>
        <taxon>Gunneridae</taxon>
        <taxon>Pentapetalae</taxon>
        <taxon>asterids</taxon>
        <taxon>lamiids</taxon>
        <taxon>Gentianales</taxon>
        <taxon>Rubiaceae</taxon>
        <taxon>Cinchonoideae</taxon>
        <taxon>Cinchoneae</taxon>
        <taxon>Cinchona</taxon>
    </lineage>
</organism>